<dbReference type="PANTHER" id="PTHR22683:SF41">
    <property type="entry name" value="DNA TRANSLOCASE FTSK"/>
    <property type="match status" value="1"/>
</dbReference>
<evidence type="ECO:0000256" key="1">
    <source>
        <dbReference type="ARBA" id="ARBA00022741"/>
    </source>
</evidence>
<dbReference type="Pfam" id="PF01580">
    <property type="entry name" value="FtsK_SpoIIIE"/>
    <property type="match status" value="1"/>
</dbReference>
<dbReference type="SUPFAM" id="SSF52540">
    <property type="entry name" value="P-loop containing nucleoside triphosphate hydrolases"/>
    <property type="match status" value="1"/>
</dbReference>
<dbReference type="InterPro" id="IPR002543">
    <property type="entry name" value="FtsK_dom"/>
</dbReference>
<accession>A0ABT4T5I8</accession>
<dbReference type="RefSeq" id="WP_271278636.1">
    <property type="nucleotide sequence ID" value="NZ_BAABFD010000027.1"/>
</dbReference>
<organism evidence="6 7">
    <name type="scientific">Nonomuraea ferruginea</name>
    <dbReference type="NCBI Taxonomy" id="46174"/>
    <lineage>
        <taxon>Bacteria</taxon>
        <taxon>Bacillati</taxon>
        <taxon>Actinomycetota</taxon>
        <taxon>Actinomycetes</taxon>
        <taxon>Streptosporangiales</taxon>
        <taxon>Streptosporangiaceae</taxon>
        <taxon>Nonomuraea</taxon>
    </lineage>
</organism>
<dbReference type="InterPro" id="IPR027417">
    <property type="entry name" value="P-loop_NTPase"/>
</dbReference>
<dbReference type="Proteomes" id="UP001212498">
    <property type="component" value="Unassembled WGS sequence"/>
</dbReference>
<proteinExistence type="predicted"/>
<evidence type="ECO:0000313" key="6">
    <source>
        <dbReference type="EMBL" id="MDA0644769.1"/>
    </source>
</evidence>
<evidence type="ECO:0000313" key="7">
    <source>
        <dbReference type="Proteomes" id="UP001212498"/>
    </source>
</evidence>
<dbReference type="EMBL" id="JAPNUD010000109">
    <property type="protein sequence ID" value="MDA0644769.1"/>
    <property type="molecule type" value="Genomic_DNA"/>
</dbReference>
<evidence type="ECO:0000256" key="2">
    <source>
        <dbReference type="ARBA" id="ARBA00022840"/>
    </source>
</evidence>
<gene>
    <name evidence="6" type="ORF">OUY24_29420</name>
</gene>
<sequence length="488" mass="53123">MLRRTHGEVAGDLVTTNPGAPVMFRPTVVQTPAIITLCVLAWRFVSGLVRLLYRHPIAVHAYLAPVAATLRYGWVFTAWCFGCVVLALVVWAFAHRPSFCLVVGWRLLAYWRLIANYRRHWSFAMSGAGLSRMDKALEYRPRLVKVVCGPVADVVTVKMLKGQSPELWRDRSDNLAHAFGSASCRVSIVRAGVLRLTFPRRDLLASPIPALPIPATVDLAAVPIGLCEDGKPWTLKVHGTHVLVAGATGAGKGSIIWSTVRGLLPAIRAGLVEVIALDPKLMELSYGRDIFRRYASSPEDCADALEEAVTLMQDRAGLFAGHVRSHTVSLEYPFVLVIVDEVAFLTAYQSDKDLKRRISAALATLTTQGRAVGIGVLAALQDPRKEVMNIRNLFPDKLAMRLDESEQVDMVLGDGARERGALADCISPVPAVGAGVAYVRLEASPNPTRARAAYVSDDDIRDMVAWLTAPDDDTLTLPQTQTSTGEAA</sequence>
<evidence type="ECO:0000256" key="4">
    <source>
        <dbReference type="SAM" id="Phobius"/>
    </source>
</evidence>
<feature type="transmembrane region" description="Helical" evidence="4">
    <location>
        <begin position="33"/>
        <end position="53"/>
    </location>
</feature>
<keyword evidence="4" id="KW-0812">Transmembrane</keyword>
<name>A0ABT4T5I8_9ACTN</name>
<keyword evidence="2 3" id="KW-0067">ATP-binding</keyword>
<protein>
    <submittedName>
        <fullName evidence="6">FtsK/SpoIIIE domain-containing protein</fullName>
    </submittedName>
</protein>
<feature type="transmembrane region" description="Helical" evidence="4">
    <location>
        <begin position="74"/>
        <end position="94"/>
    </location>
</feature>
<keyword evidence="7" id="KW-1185">Reference proteome</keyword>
<dbReference type="Gene3D" id="3.40.50.300">
    <property type="entry name" value="P-loop containing nucleotide triphosphate hydrolases"/>
    <property type="match status" value="1"/>
</dbReference>
<evidence type="ECO:0000256" key="3">
    <source>
        <dbReference type="PROSITE-ProRule" id="PRU00289"/>
    </source>
</evidence>
<feature type="domain" description="FtsK" evidence="5">
    <location>
        <begin position="230"/>
        <end position="409"/>
    </location>
</feature>
<keyword evidence="4" id="KW-1133">Transmembrane helix</keyword>
<feature type="binding site" evidence="3">
    <location>
        <begin position="246"/>
        <end position="253"/>
    </location>
    <ligand>
        <name>ATP</name>
        <dbReference type="ChEBI" id="CHEBI:30616"/>
    </ligand>
</feature>
<dbReference type="PROSITE" id="PS50901">
    <property type="entry name" value="FTSK"/>
    <property type="match status" value="1"/>
</dbReference>
<keyword evidence="4" id="KW-0472">Membrane</keyword>
<reference evidence="6 7" key="1">
    <citation type="submission" date="2022-11" db="EMBL/GenBank/DDBJ databases">
        <title>Nonomuraea corallina sp. nov., a new species of the genus Nonomuraea isolated from sea side sediment in Thai sea.</title>
        <authorList>
            <person name="Ngamcharungchit C."/>
            <person name="Matsumoto A."/>
            <person name="Suriyachadkun C."/>
            <person name="Panbangred W."/>
            <person name="Inahashi Y."/>
            <person name="Intra B."/>
        </authorList>
    </citation>
    <scope>NUCLEOTIDE SEQUENCE [LARGE SCALE GENOMIC DNA]</scope>
    <source>
        <strain evidence="6 7">DSM 43553</strain>
    </source>
</reference>
<dbReference type="InterPro" id="IPR050206">
    <property type="entry name" value="FtsK/SpoIIIE/SftA"/>
</dbReference>
<keyword evidence="1 3" id="KW-0547">Nucleotide-binding</keyword>
<comment type="caution">
    <text evidence="6">The sequence shown here is derived from an EMBL/GenBank/DDBJ whole genome shotgun (WGS) entry which is preliminary data.</text>
</comment>
<evidence type="ECO:0000259" key="5">
    <source>
        <dbReference type="PROSITE" id="PS50901"/>
    </source>
</evidence>
<dbReference type="PANTHER" id="PTHR22683">
    <property type="entry name" value="SPORULATION PROTEIN RELATED"/>
    <property type="match status" value="1"/>
</dbReference>